<accession>A0ACC6C537</accession>
<sequence length="161" mass="17461">MSHTLRNTRRLLAALATLTLATGPAMAQTQTTAMERVEVHGGRVIETVPRHDVHKACPTIDHDLTQALARAWTDTTRFGDVHVQFVLENGEIGAVSAKGVSHALAHSVRRAMYRMDCSAQKTADAQVYRFTVGIVDPNATQEISADGTRTAARSVRISRGS</sequence>
<dbReference type="EMBL" id="JAPPUY010000001">
    <property type="protein sequence ID" value="MCY4743511.1"/>
    <property type="molecule type" value="Genomic_DNA"/>
</dbReference>
<comment type="caution">
    <text evidence="1">The sequence shown here is derived from an EMBL/GenBank/DDBJ whole genome shotgun (WGS) entry which is preliminary data.</text>
</comment>
<evidence type="ECO:0000313" key="2">
    <source>
        <dbReference type="Proteomes" id="UP001076464"/>
    </source>
</evidence>
<keyword evidence="2" id="KW-1185">Reference proteome</keyword>
<protein>
    <submittedName>
        <fullName evidence="1">Uncharacterized protein</fullName>
    </submittedName>
</protein>
<name>A0ACC6C537_9BURK</name>
<proteinExistence type="predicted"/>
<gene>
    <name evidence="1" type="ORF">NYO99_00835</name>
</gene>
<dbReference type="Proteomes" id="UP001076464">
    <property type="component" value="Unassembled WGS sequence"/>
</dbReference>
<reference evidence="1" key="1">
    <citation type="submission" date="2022-08" db="EMBL/GenBank/DDBJ databases">
        <title>Genome sequencing of Pelomonas sp. UHG3.</title>
        <authorList>
            <person name="So Y."/>
        </authorList>
    </citation>
    <scope>NUCLEOTIDE SEQUENCE</scope>
    <source>
        <strain evidence="1">UHG3</strain>
    </source>
</reference>
<organism evidence="1 2">
    <name type="scientific">Roseateles hydrophilus</name>
    <dbReference type="NCBI Taxonomy" id="2975054"/>
    <lineage>
        <taxon>Bacteria</taxon>
        <taxon>Pseudomonadati</taxon>
        <taxon>Pseudomonadota</taxon>
        <taxon>Betaproteobacteria</taxon>
        <taxon>Burkholderiales</taxon>
        <taxon>Sphaerotilaceae</taxon>
        <taxon>Roseateles</taxon>
    </lineage>
</organism>
<evidence type="ECO:0000313" key="1">
    <source>
        <dbReference type="EMBL" id="MCY4743511.1"/>
    </source>
</evidence>